<dbReference type="InterPro" id="IPR036388">
    <property type="entry name" value="WH-like_DNA-bd_sf"/>
</dbReference>
<keyword evidence="4" id="KW-0804">Transcription</keyword>
<dbReference type="EMBL" id="CP071444">
    <property type="protein sequence ID" value="QSX09585.1"/>
    <property type="molecule type" value="Genomic_DNA"/>
</dbReference>
<dbReference type="Gene3D" id="1.10.10.10">
    <property type="entry name" value="Winged helix-like DNA-binding domain superfamily/Winged helix DNA-binding domain"/>
    <property type="match status" value="1"/>
</dbReference>
<keyword evidence="3 7" id="KW-0238">DNA-binding</keyword>
<dbReference type="AlphaFoldDB" id="A0A974XIW1"/>
<keyword evidence="6" id="KW-0597">Phosphoprotein</keyword>
<organism evidence="10 11">
    <name type="scientific">Alkalibacter rhizosphaerae</name>
    <dbReference type="NCBI Taxonomy" id="2815577"/>
    <lineage>
        <taxon>Bacteria</taxon>
        <taxon>Bacillati</taxon>
        <taxon>Bacillota</taxon>
        <taxon>Clostridia</taxon>
        <taxon>Eubacteriales</taxon>
        <taxon>Eubacteriaceae</taxon>
        <taxon>Alkalibacter</taxon>
    </lineage>
</organism>
<dbReference type="InterPro" id="IPR001867">
    <property type="entry name" value="OmpR/PhoB-type_DNA-bd"/>
</dbReference>
<dbReference type="KEGG" id="alka:J0B03_05880"/>
<dbReference type="SMART" id="SM00448">
    <property type="entry name" value="REC"/>
    <property type="match status" value="1"/>
</dbReference>
<evidence type="ECO:0000256" key="6">
    <source>
        <dbReference type="PROSITE-ProRule" id="PRU00169"/>
    </source>
</evidence>
<dbReference type="Proteomes" id="UP000663499">
    <property type="component" value="Chromosome"/>
</dbReference>
<feature type="DNA-binding region" description="OmpR/PhoB-type" evidence="7">
    <location>
        <begin position="131"/>
        <end position="230"/>
    </location>
</feature>
<evidence type="ECO:0000256" key="3">
    <source>
        <dbReference type="ARBA" id="ARBA00023125"/>
    </source>
</evidence>
<feature type="modified residue" description="4-aspartylphosphate" evidence="6">
    <location>
        <position position="55"/>
    </location>
</feature>
<keyword evidence="11" id="KW-1185">Reference proteome</keyword>
<dbReference type="InterPro" id="IPR001789">
    <property type="entry name" value="Sig_transdc_resp-reg_receiver"/>
</dbReference>
<dbReference type="PROSITE" id="PS50110">
    <property type="entry name" value="RESPONSE_REGULATORY"/>
    <property type="match status" value="1"/>
</dbReference>
<dbReference type="PROSITE" id="PS51755">
    <property type="entry name" value="OMPR_PHOB"/>
    <property type="match status" value="1"/>
</dbReference>
<feature type="domain" description="OmpR/PhoB-type" evidence="9">
    <location>
        <begin position="131"/>
        <end position="230"/>
    </location>
</feature>
<evidence type="ECO:0000256" key="4">
    <source>
        <dbReference type="ARBA" id="ARBA00023163"/>
    </source>
</evidence>
<dbReference type="GO" id="GO:0000156">
    <property type="term" value="F:phosphorelay response regulator activity"/>
    <property type="evidence" value="ECO:0007669"/>
    <property type="project" value="TreeGrafter"/>
</dbReference>
<evidence type="ECO:0000256" key="1">
    <source>
        <dbReference type="ARBA" id="ARBA00018672"/>
    </source>
</evidence>
<dbReference type="PANTHER" id="PTHR48111">
    <property type="entry name" value="REGULATOR OF RPOS"/>
    <property type="match status" value="1"/>
</dbReference>
<dbReference type="SMART" id="SM00862">
    <property type="entry name" value="Trans_reg_C"/>
    <property type="match status" value="1"/>
</dbReference>
<dbReference type="GO" id="GO:0006355">
    <property type="term" value="P:regulation of DNA-templated transcription"/>
    <property type="evidence" value="ECO:0007669"/>
    <property type="project" value="InterPro"/>
</dbReference>
<sequence length="231" mass="26859">MERKIKILIVEDDKYISNFIAVSLKKQDYEVLVADSGASGLFYFQSHHPDLMLLDLGLGDRDGLEIIEELRAFSDIPILVVSARGQEKEKIQALDLGANDYITKPFHMGELMARIRVAVRELERHPNTETDNVFSRDYLSVDYVKRKVLLDEEEIHLTPIEYRLLLLLIENQGKVLTHRYIVKKIWGYENSDDTKSLRVYMANLRRKIEKDTARPRFILTEVGVGYRFADE</sequence>
<dbReference type="Pfam" id="PF00072">
    <property type="entry name" value="Response_reg"/>
    <property type="match status" value="1"/>
</dbReference>
<protein>
    <recommendedName>
        <fullName evidence="1">Stage 0 sporulation protein A homolog</fullName>
    </recommendedName>
</protein>
<feature type="domain" description="Response regulatory" evidence="8">
    <location>
        <begin position="6"/>
        <end position="119"/>
    </location>
</feature>
<dbReference type="SUPFAM" id="SSF52172">
    <property type="entry name" value="CheY-like"/>
    <property type="match status" value="1"/>
</dbReference>
<dbReference type="FunFam" id="1.10.10.10:FF:000210">
    <property type="entry name" value="Winged-helix transcriptional response regulator KdpE"/>
    <property type="match status" value="1"/>
</dbReference>
<evidence type="ECO:0000256" key="5">
    <source>
        <dbReference type="ARBA" id="ARBA00024867"/>
    </source>
</evidence>
<evidence type="ECO:0000256" key="7">
    <source>
        <dbReference type="PROSITE-ProRule" id="PRU01091"/>
    </source>
</evidence>
<evidence type="ECO:0000313" key="10">
    <source>
        <dbReference type="EMBL" id="QSX09585.1"/>
    </source>
</evidence>
<dbReference type="Gene3D" id="3.40.50.2300">
    <property type="match status" value="1"/>
</dbReference>
<dbReference type="GO" id="GO:0000976">
    <property type="term" value="F:transcription cis-regulatory region binding"/>
    <property type="evidence" value="ECO:0007669"/>
    <property type="project" value="TreeGrafter"/>
</dbReference>
<evidence type="ECO:0000256" key="2">
    <source>
        <dbReference type="ARBA" id="ARBA00023015"/>
    </source>
</evidence>
<reference evidence="10" key="1">
    <citation type="submission" date="2021-03" db="EMBL/GenBank/DDBJ databases">
        <title>Alkalibacter marinus sp. nov., isolated from tidal flat sediment.</title>
        <authorList>
            <person name="Namirimu T."/>
            <person name="Yang J.-A."/>
            <person name="Yang S.-H."/>
            <person name="Kim Y.-J."/>
            <person name="Kwon K.K."/>
        </authorList>
    </citation>
    <scope>NUCLEOTIDE SEQUENCE</scope>
    <source>
        <strain evidence="10">ES005</strain>
    </source>
</reference>
<keyword evidence="2" id="KW-0805">Transcription regulation</keyword>
<dbReference type="CDD" id="cd00383">
    <property type="entry name" value="trans_reg_C"/>
    <property type="match status" value="1"/>
</dbReference>
<evidence type="ECO:0000313" key="11">
    <source>
        <dbReference type="Proteomes" id="UP000663499"/>
    </source>
</evidence>
<comment type="function">
    <text evidence="5">May play the central regulatory role in sporulation. It may be an element of the effector pathway responsible for the activation of sporulation genes in response to nutritional stress. Spo0A may act in concert with spo0H (a sigma factor) to control the expression of some genes that are critical to the sporulation process.</text>
</comment>
<name>A0A974XIW1_9FIRM</name>
<dbReference type="Pfam" id="PF00486">
    <property type="entry name" value="Trans_reg_C"/>
    <property type="match status" value="1"/>
</dbReference>
<dbReference type="InterPro" id="IPR011006">
    <property type="entry name" value="CheY-like_superfamily"/>
</dbReference>
<dbReference type="PANTHER" id="PTHR48111:SF50">
    <property type="entry name" value="KDP OPERON TRANSCRIPTIONAL REGULATORY PROTEIN KDPE"/>
    <property type="match status" value="1"/>
</dbReference>
<proteinExistence type="predicted"/>
<accession>A0A974XIW1</accession>
<evidence type="ECO:0000259" key="8">
    <source>
        <dbReference type="PROSITE" id="PS50110"/>
    </source>
</evidence>
<gene>
    <name evidence="10" type="ORF">J0B03_05880</name>
</gene>
<dbReference type="RefSeq" id="WP_207300916.1">
    <property type="nucleotide sequence ID" value="NZ_CP071444.1"/>
</dbReference>
<evidence type="ECO:0000259" key="9">
    <source>
        <dbReference type="PROSITE" id="PS51755"/>
    </source>
</evidence>
<dbReference type="GO" id="GO:0005829">
    <property type="term" value="C:cytosol"/>
    <property type="evidence" value="ECO:0007669"/>
    <property type="project" value="TreeGrafter"/>
</dbReference>
<dbReference type="GO" id="GO:0032993">
    <property type="term" value="C:protein-DNA complex"/>
    <property type="evidence" value="ECO:0007669"/>
    <property type="project" value="TreeGrafter"/>
</dbReference>
<dbReference type="InterPro" id="IPR039420">
    <property type="entry name" value="WalR-like"/>
</dbReference>
<dbReference type="Gene3D" id="6.10.250.690">
    <property type="match status" value="1"/>
</dbReference>